<keyword evidence="3" id="KW-0677">Repeat</keyword>
<reference evidence="5" key="1">
    <citation type="submission" date="2022-11" db="UniProtKB">
        <authorList>
            <consortium name="WormBaseParasite"/>
        </authorList>
    </citation>
    <scope>IDENTIFICATION</scope>
</reference>
<sequence length="373" mass="41639">MRRIWNVAQWRNSFLSGLKIDVHETFLACVTNGATGCALYGSFHDDQLQMLGETTSRIVRLDYCATSREALCVDESGHIWRYDPRGNRNRIHIPPAVYGLNQGSSITAASQNTDSYYLAIASQLSKTLAKKHKKRNIQRNLNVDSDDSEDSNFAIHLLDIRKMNAIIRSYSDFHSDTVQALNFSRDNSNLLISGGADGLVNFVDCSGMDEENELQSTHSILSSVNSVDFLTSNRAYATTDDGLYTIFTLNSAMDIDMSCSRKFARDGQFLVDILDTAHPDSLFLLGSSSQGEGSIHCVSNDGKEITFVDSFVDHEDLIRCCAYDPVHNILITGGDDGQIVCRHLLQYPPKLAYSSKHIKKIKTAKKNKNRKPY</sequence>
<organism evidence="4 5">
    <name type="scientific">Setaria digitata</name>
    <dbReference type="NCBI Taxonomy" id="48799"/>
    <lineage>
        <taxon>Eukaryota</taxon>
        <taxon>Metazoa</taxon>
        <taxon>Ecdysozoa</taxon>
        <taxon>Nematoda</taxon>
        <taxon>Chromadorea</taxon>
        <taxon>Rhabditida</taxon>
        <taxon>Spirurina</taxon>
        <taxon>Spiruromorpha</taxon>
        <taxon>Filarioidea</taxon>
        <taxon>Setariidae</taxon>
        <taxon>Setaria</taxon>
    </lineage>
</organism>
<dbReference type="SMART" id="SM00320">
    <property type="entry name" value="WD40"/>
    <property type="match status" value="3"/>
</dbReference>
<dbReference type="InterPro" id="IPR001680">
    <property type="entry name" value="WD40_rpt"/>
</dbReference>
<protein>
    <recommendedName>
        <fullName evidence="1">WD repeat-containing protein 89</fullName>
    </recommendedName>
</protein>
<dbReference type="InterPro" id="IPR015943">
    <property type="entry name" value="WD40/YVTN_repeat-like_dom_sf"/>
</dbReference>
<dbReference type="AlphaFoldDB" id="A0A915PDL9"/>
<evidence type="ECO:0000256" key="3">
    <source>
        <dbReference type="ARBA" id="ARBA00022737"/>
    </source>
</evidence>
<keyword evidence="2" id="KW-0853">WD repeat</keyword>
<evidence type="ECO:0000256" key="2">
    <source>
        <dbReference type="ARBA" id="ARBA00022574"/>
    </source>
</evidence>
<dbReference type="PANTHER" id="PTHR22889">
    <property type="entry name" value="WD REPEAT-CONTAINING PROTEIN 89"/>
    <property type="match status" value="1"/>
</dbReference>
<dbReference type="WBParaSite" id="sdigi.contig12.g1245.t1">
    <property type="protein sequence ID" value="sdigi.contig12.g1245.t1"/>
    <property type="gene ID" value="sdigi.contig12.g1245"/>
</dbReference>
<evidence type="ECO:0000313" key="4">
    <source>
        <dbReference type="Proteomes" id="UP000887581"/>
    </source>
</evidence>
<dbReference type="SUPFAM" id="SSF69322">
    <property type="entry name" value="Tricorn protease domain 2"/>
    <property type="match status" value="1"/>
</dbReference>
<dbReference type="PANTHER" id="PTHR22889:SF0">
    <property type="entry name" value="WD REPEAT-CONTAINING PROTEIN 89"/>
    <property type="match status" value="1"/>
</dbReference>
<keyword evidence="4" id="KW-1185">Reference proteome</keyword>
<evidence type="ECO:0000313" key="5">
    <source>
        <dbReference type="WBParaSite" id="sdigi.contig12.g1245.t1"/>
    </source>
</evidence>
<dbReference type="Pfam" id="PF00400">
    <property type="entry name" value="WD40"/>
    <property type="match status" value="2"/>
</dbReference>
<dbReference type="Gene3D" id="2.130.10.10">
    <property type="entry name" value="YVTN repeat-like/Quinoprotein amine dehydrogenase"/>
    <property type="match status" value="2"/>
</dbReference>
<accession>A0A915PDL9</accession>
<dbReference type="InterPro" id="IPR039328">
    <property type="entry name" value="WDR89"/>
</dbReference>
<evidence type="ECO:0000256" key="1">
    <source>
        <dbReference type="ARBA" id="ARBA00021125"/>
    </source>
</evidence>
<proteinExistence type="predicted"/>
<dbReference type="Proteomes" id="UP000887581">
    <property type="component" value="Unplaced"/>
</dbReference>
<name>A0A915PDL9_9BILA</name>